<evidence type="ECO:0000313" key="2">
    <source>
        <dbReference type="EMBL" id="NGP18273.1"/>
    </source>
</evidence>
<proteinExistence type="predicted"/>
<comment type="caution">
    <text evidence="2">The sequence shown here is derived from an EMBL/GenBank/DDBJ whole genome shotgun (WGS) entry which is preliminary data.</text>
</comment>
<dbReference type="AlphaFoldDB" id="A0A6M1SV66"/>
<evidence type="ECO:0000313" key="3">
    <source>
        <dbReference type="Proteomes" id="UP000474802"/>
    </source>
</evidence>
<dbReference type="SUPFAM" id="SSF48452">
    <property type="entry name" value="TPR-like"/>
    <property type="match status" value="1"/>
</dbReference>
<protein>
    <submittedName>
        <fullName evidence="2">Uncharacterized protein</fullName>
    </submittedName>
</protein>
<keyword evidence="1" id="KW-0472">Membrane</keyword>
<accession>A0A6M1SV66</accession>
<dbReference type="Gene3D" id="1.25.40.10">
    <property type="entry name" value="Tetratricopeptide repeat domain"/>
    <property type="match status" value="1"/>
</dbReference>
<reference evidence="2 3" key="2">
    <citation type="submission" date="2020-03" db="EMBL/GenBank/DDBJ databases">
        <title>Devosia chinhatensis sp. nov., isolated from a hexachlorocyclohexane (HCH) dump site in India.</title>
        <authorList>
            <person name="Kumar M."/>
            <person name="Lal R."/>
        </authorList>
    </citation>
    <scope>NUCLEOTIDE SEQUENCE [LARGE SCALE GENOMIC DNA]</scope>
    <source>
        <strain evidence="2 3">H239</strain>
    </source>
</reference>
<dbReference type="EMBL" id="JAALFG010000002">
    <property type="protein sequence ID" value="NGP18273.1"/>
    <property type="molecule type" value="Genomic_DNA"/>
</dbReference>
<dbReference type="InterPro" id="IPR011990">
    <property type="entry name" value="TPR-like_helical_dom_sf"/>
</dbReference>
<reference evidence="2 3" key="1">
    <citation type="submission" date="2020-02" db="EMBL/GenBank/DDBJ databases">
        <authorList>
            <person name="Khan S.A."/>
            <person name="Jeon C.O."/>
            <person name="Chun B.H."/>
        </authorList>
    </citation>
    <scope>NUCLEOTIDE SEQUENCE [LARGE SCALE GENOMIC DNA]</scope>
    <source>
        <strain evidence="2 3">H239</strain>
    </source>
</reference>
<keyword evidence="3" id="KW-1185">Reference proteome</keyword>
<sequence>MSDVGPTEEEVSEALSRLLAWPDIARSPQLSRFLEYIVEKKLRGEVQAIKAYAIAVDVFGRSPDFDPQSDPIVRVQARRLRALLEQYYQGPGAGETIRIQLPTGRYIPDLVRIEQVTPPAAVEPPKPPIRRSVRARWTTLAAVPAVSVALILGLFIYLRQAEMVDRAHPLQPPLISVMELQNLTGANADIGLVAGLAVELVTDLEQFETLRVVYGDNGAASNADYVLSGIVRREAGGLQFSAILTEEQSNIVVWSKAVSTTAEETANPQLLNDVSGVLSRALGSPRGPLYREARAMLTETSSFDGRESLFLCRVLFDLWRELGSAGAGQRADRCYAALPEAERNTGQALAASASLLVEGVGLAAVGLEEGQRQALAGDALVTAVAASPLSGFVWEQRARHLERIGDHLGAEAAYSSALQLNPANSDTLAARARHLALIGKLSDAEPLASLAINSAPNPPSWYLIVPALKALRDGKFSVASIYARGYAEADRELGPILTVMAARAIANQELVASYLPRVLEVPGFRANGILTQLRKRITDETLIRDIRTALLGAGLPPAVLNSSF</sequence>
<keyword evidence="1" id="KW-1133">Transmembrane helix</keyword>
<name>A0A6M1SV66_9HYPH</name>
<dbReference type="RefSeq" id="WP_164534496.1">
    <property type="nucleotide sequence ID" value="NZ_JAALFG010000002.1"/>
</dbReference>
<organism evidence="2 3">
    <name type="scientific">Devosia aurantiaca</name>
    <dbReference type="NCBI Taxonomy" id="2714858"/>
    <lineage>
        <taxon>Bacteria</taxon>
        <taxon>Pseudomonadati</taxon>
        <taxon>Pseudomonadota</taxon>
        <taxon>Alphaproteobacteria</taxon>
        <taxon>Hyphomicrobiales</taxon>
        <taxon>Devosiaceae</taxon>
        <taxon>Devosia</taxon>
    </lineage>
</organism>
<dbReference type="Proteomes" id="UP000474802">
    <property type="component" value="Unassembled WGS sequence"/>
</dbReference>
<keyword evidence="1" id="KW-0812">Transmembrane</keyword>
<feature type="transmembrane region" description="Helical" evidence="1">
    <location>
        <begin position="137"/>
        <end position="158"/>
    </location>
</feature>
<evidence type="ECO:0000256" key="1">
    <source>
        <dbReference type="SAM" id="Phobius"/>
    </source>
</evidence>
<gene>
    <name evidence="2" type="ORF">G5575_11900</name>
</gene>